<dbReference type="SUPFAM" id="SSF53098">
    <property type="entry name" value="Ribonuclease H-like"/>
    <property type="match status" value="1"/>
</dbReference>
<accession>A0A852NCY7</accession>
<dbReference type="PANTHER" id="PTHR41694">
    <property type="entry name" value="ENDOGENOUS RETROVIRUS GROUP K MEMBER POL PROTEIN"/>
    <property type="match status" value="1"/>
</dbReference>
<evidence type="ECO:0000256" key="6">
    <source>
        <dbReference type="ARBA" id="ARBA00022833"/>
    </source>
</evidence>
<dbReference type="InterPro" id="IPR001584">
    <property type="entry name" value="Integrase_cat-core"/>
</dbReference>
<evidence type="ECO:0000256" key="5">
    <source>
        <dbReference type="ARBA" id="ARBA00022801"/>
    </source>
</evidence>
<evidence type="ECO:0000256" key="7">
    <source>
        <dbReference type="ARBA" id="ARBA00022918"/>
    </source>
</evidence>
<keyword evidence="4" id="KW-0255">Endonuclease</keyword>
<name>A0A852NCY7_9PASS</name>
<feature type="non-terminal residue" evidence="10">
    <location>
        <position position="1"/>
    </location>
</feature>
<dbReference type="GO" id="GO:0035613">
    <property type="term" value="F:RNA stem-loop binding"/>
    <property type="evidence" value="ECO:0007669"/>
    <property type="project" value="TreeGrafter"/>
</dbReference>
<dbReference type="GO" id="GO:0004519">
    <property type="term" value="F:endonuclease activity"/>
    <property type="evidence" value="ECO:0007669"/>
    <property type="project" value="UniProtKB-KW"/>
</dbReference>
<dbReference type="InterPro" id="IPR036397">
    <property type="entry name" value="RNaseH_sf"/>
</dbReference>
<evidence type="ECO:0000313" key="10">
    <source>
        <dbReference type="EMBL" id="NXY13684.1"/>
    </source>
</evidence>
<keyword evidence="6" id="KW-0862">Zinc</keyword>
<evidence type="ECO:0000256" key="2">
    <source>
        <dbReference type="ARBA" id="ARBA00022695"/>
    </source>
</evidence>
<evidence type="ECO:0000256" key="3">
    <source>
        <dbReference type="ARBA" id="ARBA00022722"/>
    </source>
</evidence>
<dbReference type="OrthoDB" id="9308938at2759"/>
<keyword evidence="1" id="KW-0808">Transferase</keyword>
<keyword evidence="2" id="KW-0548">Nucleotidyltransferase</keyword>
<evidence type="ECO:0000256" key="8">
    <source>
        <dbReference type="ARBA" id="ARBA00023268"/>
    </source>
</evidence>
<reference evidence="10" key="1">
    <citation type="submission" date="2020-02" db="EMBL/GenBank/DDBJ databases">
        <title>Bird 10,000 Genomes (B10K) Project - Family phase.</title>
        <authorList>
            <person name="Zhang G."/>
        </authorList>
    </citation>
    <scope>NUCLEOTIDE SEQUENCE</scope>
    <source>
        <strain evidence="10">B10K-DU-029-61</strain>
        <tissue evidence="10">Blood</tissue>
    </source>
</reference>
<proteinExistence type="predicted"/>
<dbReference type="EMBL" id="WBMZ01001154">
    <property type="protein sequence ID" value="NXY13684.1"/>
    <property type="molecule type" value="Genomic_DNA"/>
</dbReference>
<dbReference type="Proteomes" id="UP000658642">
    <property type="component" value="Unassembled WGS sequence"/>
</dbReference>
<organism evidence="10 11">
    <name type="scientific">Atrichornis clamosus</name>
    <dbReference type="NCBI Taxonomy" id="449594"/>
    <lineage>
        <taxon>Eukaryota</taxon>
        <taxon>Metazoa</taxon>
        <taxon>Chordata</taxon>
        <taxon>Craniata</taxon>
        <taxon>Vertebrata</taxon>
        <taxon>Euteleostomi</taxon>
        <taxon>Archelosauria</taxon>
        <taxon>Archosauria</taxon>
        <taxon>Dinosauria</taxon>
        <taxon>Saurischia</taxon>
        <taxon>Theropoda</taxon>
        <taxon>Coelurosauria</taxon>
        <taxon>Aves</taxon>
        <taxon>Neognathae</taxon>
        <taxon>Neoaves</taxon>
        <taxon>Telluraves</taxon>
        <taxon>Australaves</taxon>
        <taxon>Passeriformes</taxon>
        <taxon>Menuridae</taxon>
        <taxon>Atrichornis</taxon>
    </lineage>
</organism>
<keyword evidence="3" id="KW-0540">Nuclease</keyword>
<dbReference type="Gene3D" id="3.30.420.10">
    <property type="entry name" value="Ribonuclease H-like superfamily/Ribonuclease H"/>
    <property type="match status" value="1"/>
</dbReference>
<keyword evidence="11" id="KW-1185">Reference proteome</keyword>
<dbReference type="GO" id="GO:0003964">
    <property type="term" value="F:RNA-directed DNA polymerase activity"/>
    <property type="evidence" value="ECO:0007669"/>
    <property type="project" value="UniProtKB-KW"/>
</dbReference>
<sequence length="71" mass="7937">IKHSTGIPHVSTGQAMVERANRTIKEYLTKQKNDEETDPSVRLAKVIFTLNFLSITGDAENPPVVTHYSQI</sequence>
<protein>
    <submittedName>
        <fullName evidence="10">POK19 protein</fullName>
    </submittedName>
</protein>
<feature type="domain" description="Integrase catalytic" evidence="9">
    <location>
        <begin position="1"/>
        <end position="71"/>
    </location>
</feature>
<dbReference type="GO" id="GO:0015074">
    <property type="term" value="P:DNA integration"/>
    <property type="evidence" value="ECO:0007669"/>
    <property type="project" value="InterPro"/>
</dbReference>
<dbReference type="InterPro" id="IPR012337">
    <property type="entry name" value="RNaseH-like_sf"/>
</dbReference>
<feature type="non-terminal residue" evidence="10">
    <location>
        <position position="71"/>
    </location>
</feature>
<dbReference type="PANTHER" id="PTHR41694:SF4">
    <property type="entry name" value="ENDOGENOUS RETROVIRUS GROUP K MEMBER 10 POL PROTEIN-RELATED"/>
    <property type="match status" value="1"/>
</dbReference>
<evidence type="ECO:0000256" key="4">
    <source>
        <dbReference type="ARBA" id="ARBA00022759"/>
    </source>
</evidence>
<keyword evidence="8" id="KW-0511">Multifunctional enzyme</keyword>
<evidence type="ECO:0000313" key="11">
    <source>
        <dbReference type="Proteomes" id="UP000658642"/>
    </source>
</evidence>
<dbReference type="PROSITE" id="PS50994">
    <property type="entry name" value="INTEGRASE"/>
    <property type="match status" value="1"/>
</dbReference>
<dbReference type="AlphaFoldDB" id="A0A852NCY7"/>
<keyword evidence="7" id="KW-0695">RNA-directed DNA polymerase</keyword>
<dbReference type="GO" id="GO:0016787">
    <property type="term" value="F:hydrolase activity"/>
    <property type="evidence" value="ECO:0007669"/>
    <property type="project" value="UniProtKB-KW"/>
</dbReference>
<comment type="caution">
    <text evidence="10">The sequence shown here is derived from an EMBL/GenBank/DDBJ whole genome shotgun (WGS) entry which is preliminary data.</text>
</comment>
<evidence type="ECO:0000256" key="1">
    <source>
        <dbReference type="ARBA" id="ARBA00022679"/>
    </source>
</evidence>
<gene>
    <name evidence="10" type="primary">Ervk19_0</name>
    <name evidence="10" type="ORF">ATRCLA_R15797</name>
</gene>
<evidence type="ECO:0000259" key="9">
    <source>
        <dbReference type="PROSITE" id="PS50994"/>
    </source>
</evidence>
<keyword evidence="5" id="KW-0378">Hydrolase</keyword>